<dbReference type="EMBL" id="SNRW01029459">
    <property type="protein sequence ID" value="KAA6358721.1"/>
    <property type="molecule type" value="Genomic_DNA"/>
</dbReference>
<proteinExistence type="predicted"/>
<name>A0A5J4TMN8_9EUKA</name>
<feature type="compositionally biased region" description="Polar residues" evidence="1">
    <location>
        <begin position="158"/>
        <end position="168"/>
    </location>
</feature>
<feature type="region of interest" description="Disordered" evidence="1">
    <location>
        <begin position="1"/>
        <end position="27"/>
    </location>
</feature>
<gene>
    <name evidence="2" type="ORF">EZS28_045753</name>
</gene>
<feature type="compositionally biased region" description="Acidic residues" evidence="1">
    <location>
        <begin position="175"/>
        <end position="186"/>
    </location>
</feature>
<evidence type="ECO:0000256" key="1">
    <source>
        <dbReference type="SAM" id="MobiDB-lite"/>
    </source>
</evidence>
<dbReference type="AlphaFoldDB" id="A0A5J4TMN8"/>
<feature type="compositionally biased region" description="Basic and acidic residues" evidence="1">
    <location>
        <begin position="9"/>
        <end position="23"/>
    </location>
</feature>
<protein>
    <submittedName>
        <fullName evidence="2">Uncharacterized protein</fullName>
    </submittedName>
</protein>
<feature type="compositionally biased region" description="Polar residues" evidence="1">
    <location>
        <begin position="118"/>
        <end position="129"/>
    </location>
</feature>
<dbReference type="Proteomes" id="UP000324800">
    <property type="component" value="Unassembled WGS sequence"/>
</dbReference>
<evidence type="ECO:0000313" key="3">
    <source>
        <dbReference type="Proteomes" id="UP000324800"/>
    </source>
</evidence>
<feature type="compositionally biased region" description="Basic and acidic residues" evidence="1">
    <location>
        <begin position="130"/>
        <end position="146"/>
    </location>
</feature>
<evidence type="ECO:0000313" key="2">
    <source>
        <dbReference type="EMBL" id="KAA6358721.1"/>
    </source>
</evidence>
<organism evidence="2 3">
    <name type="scientific">Streblomastix strix</name>
    <dbReference type="NCBI Taxonomy" id="222440"/>
    <lineage>
        <taxon>Eukaryota</taxon>
        <taxon>Metamonada</taxon>
        <taxon>Preaxostyla</taxon>
        <taxon>Oxymonadida</taxon>
        <taxon>Streblomastigidae</taxon>
        <taxon>Streblomastix</taxon>
    </lineage>
</organism>
<feature type="compositionally biased region" description="Polar residues" evidence="1">
    <location>
        <begin position="98"/>
        <end position="109"/>
    </location>
</feature>
<accession>A0A5J4TMN8</accession>
<comment type="caution">
    <text evidence="2">The sequence shown here is derived from an EMBL/GenBank/DDBJ whole genome shotgun (WGS) entry which is preliminary data.</text>
</comment>
<feature type="region of interest" description="Disordered" evidence="1">
    <location>
        <begin position="40"/>
        <end position="186"/>
    </location>
</feature>
<reference evidence="2 3" key="1">
    <citation type="submission" date="2019-03" db="EMBL/GenBank/DDBJ databases">
        <title>Single cell metagenomics reveals metabolic interactions within the superorganism composed of flagellate Streblomastix strix and complex community of Bacteroidetes bacteria on its surface.</title>
        <authorList>
            <person name="Treitli S.C."/>
            <person name="Kolisko M."/>
            <person name="Husnik F."/>
            <person name="Keeling P."/>
            <person name="Hampl V."/>
        </authorList>
    </citation>
    <scope>NUCLEOTIDE SEQUENCE [LARGE SCALE GENOMIC DNA]</scope>
    <source>
        <strain evidence="2">ST1C</strain>
    </source>
</reference>
<sequence>MKAITSKRMIIEPEDNKTIKDPTTKPNKNKIMEIINQEKQNHFKQPHSKYELRNPNISLPKGQPPLITTPPELGQVKGKIVVPKQRIQPTNDHDSRNKTGQLQSVSNKFLESPEARANSDSSNHVTSQQEQRKKADVAPVTEDKSGKHSKGNKISAGSMKQKQRFNSENLKEIEPDSETDQPDQLD</sequence>